<dbReference type="PRINTS" id="PR00861">
    <property type="entry name" value="ALYTICPTASE"/>
</dbReference>
<feature type="chain" id="PRO_5030988268" evidence="6">
    <location>
        <begin position="31"/>
        <end position="235"/>
    </location>
</feature>
<dbReference type="InterPro" id="IPR043504">
    <property type="entry name" value="Peptidase_S1_PA_chymotrypsin"/>
</dbReference>
<keyword evidence="8" id="KW-1185">Reference proteome</keyword>
<dbReference type="InterPro" id="IPR001316">
    <property type="entry name" value="Pept_S1A_streptogrisin"/>
</dbReference>
<keyword evidence="5" id="KW-1015">Disulfide bond</keyword>
<dbReference type="RefSeq" id="WP_184074766.1">
    <property type="nucleotide sequence ID" value="NZ_JACHDS010000001.1"/>
</dbReference>
<evidence type="ECO:0000256" key="4">
    <source>
        <dbReference type="ARBA" id="ARBA00022825"/>
    </source>
</evidence>
<evidence type="ECO:0000256" key="5">
    <source>
        <dbReference type="ARBA" id="ARBA00023157"/>
    </source>
</evidence>
<dbReference type="CDD" id="cd21112">
    <property type="entry name" value="alphaLP-like"/>
    <property type="match status" value="1"/>
</dbReference>
<dbReference type="EC" id="3.4.21.-" evidence="7"/>
<sequence length="235" mass="24459">MTPIPHTLRLLGASLLALATLLALTPTATADTGRTATPTPTADDTVEIMAGDAVYGANTRCTIGATVMTADGTGGFLTTATCGRVGATVTLANGQRGTVVWSDRDGDGVAFVRGREDWILTPYARRYQGGGPLLIRGSQEADVGADVCRSGTTTGWHCGTIQAKNQTIPYPWRLRGMTRTDACGEPGDDGGPFYSGSQLQGILIAGSGNCRIGGITHFKPIAPVLQKHDLRLITG</sequence>
<evidence type="ECO:0000313" key="7">
    <source>
        <dbReference type="EMBL" id="MBB6171507.1"/>
    </source>
</evidence>
<keyword evidence="6" id="KW-0732">Signal</keyword>
<evidence type="ECO:0000313" key="8">
    <source>
        <dbReference type="Proteomes" id="UP000546642"/>
    </source>
</evidence>
<keyword evidence="2" id="KW-0645">Protease</keyword>
<dbReference type="EMBL" id="JACHDS010000001">
    <property type="protein sequence ID" value="MBB6171507.1"/>
    <property type="molecule type" value="Genomic_DNA"/>
</dbReference>
<protein>
    <submittedName>
        <fullName evidence="7">Streptogrisin C</fullName>
        <ecNumber evidence="7">3.4.21.-</ecNumber>
    </submittedName>
</protein>
<proteinExistence type="inferred from homology"/>
<evidence type="ECO:0000256" key="3">
    <source>
        <dbReference type="ARBA" id="ARBA00022801"/>
    </source>
</evidence>
<gene>
    <name evidence="7" type="ORF">HNR23_001567</name>
</gene>
<evidence type="ECO:0000256" key="6">
    <source>
        <dbReference type="SAM" id="SignalP"/>
    </source>
</evidence>
<dbReference type="AlphaFoldDB" id="A0A7W9YG80"/>
<dbReference type="SUPFAM" id="SSF50494">
    <property type="entry name" value="Trypsin-like serine proteases"/>
    <property type="match status" value="1"/>
</dbReference>
<feature type="signal peptide" evidence="6">
    <location>
        <begin position="1"/>
        <end position="30"/>
    </location>
</feature>
<reference evidence="7 8" key="1">
    <citation type="submission" date="2020-08" db="EMBL/GenBank/DDBJ databases">
        <title>Sequencing the genomes of 1000 actinobacteria strains.</title>
        <authorList>
            <person name="Klenk H.-P."/>
        </authorList>
    </citation>
    <scope>NUCLEOTIDE SEQUENCE [LARGE SCALE GENOMIC DNA]</scope>
    <source>
        <strain evidence="7 8">DSM 46659</strain>
    </source>
</reference>
<dbReference type="GO" id="GO:0006508">
    <property type="term" value="P:proteolysis"/>
    <property type="evidence" value="ECO:0007669"/>
    <property type="project" value="UniProtKB-KW"/>
</dbReference>
<organism evidence="7 8">
    <name type="scientific">Nocardiopsis mwathae</name>
    <dbReference type="NCBI Taxonomy" id="1472723"/>
    <lineage>
        <taxon>Bacteria</taxon>
        <taxon>Bacillati</taxon>
        <taxon>Actinomycetota</taxon>
        <taxon>Actinomycetes</taxon>
        <taxon>Streptosporangiales</taxon>
        <taxon>Nocardiopsidaceae</taxon>
        <taxon>Nocardiopsis</taxon>
    </lineage>
</organism>
<dbReference type="Proteomes" id="UP000546642">
    <property type="component" value="Unassembled WGS sequence"/>
</dbReference>
<comment type="caution">
    <text evidence="7">The sequence shown here is derived from an EMBL/GenBank/DDBJ whole genome shotgun (WGS) entry which is preliminary data.</text>
</comment>
<dbReference type="GO" id="GO:0004252">
    <property type="term" value="F:serine-type endopeptidase activity"/>
    <property type="evidence" value="ECO:0007669"/>
    <property type="project" value="InterPro"/>
</dbReference>
<keyword evidence="3 7" id="KW-0378">Hydrolase</keyword>
<evidence type="ECO:0000256" key="1">
    <source>
        <dbReference type="ARBA" id="ARBA00007664"/>
    </source>
</evidence>
<dbReference type="Gene3D" id="2.40.10.10">
    <property type="entry name" value="Trypsin-like serine proteases"/>
    <property type="match status" value="2"/>
</dbReference>
<comment type="similarity">
    <text evidence="1">Belongs to the peptidase S1 family.</text>
</comment>
<evidence type="ECO:0000256" key="2">
    <source>
        <dbReference type="ARBA" id="ARBA00022670"/>
    </source>
</evidence>
<accession>A0A7W9YG80</accession>
<name>A0A7W9YG80_9ACTN</name>
<dbReference type="InterPro" id="IPR009003">
    <property type="entry name" value="Peptidase_S1_PA"/>
</dbReference>
<keyword evidence="4" id="KW-0720">Serine protease</keyword>